<evidence type="ECO:0008006" key="4">
    <source>
        <dbReference type="Google" id="ProtNLM"/>
    </source>
</evidence>
<feature type="transmembrane region" description="Helical" evidence="1">
    <location>
        <begin position="237"/>
        <end position="256"/>
    </location>
</feature>
<feature type="transmembrane region" description="Helical" evidence="1">
    <location>
        <begin position="132"/>
        <end position="149"/>
    </location>
</feature>
<accession>A0ABD5UXK3</accession>
<dbReference type="EMBL" id="JBHSXQ010000001">
    <property type="protein sequence ID" value="MFC6903972.1"/>
    <property type="molecule type" value="Genomic_DNA"/>
</dbReference>
<dbReference type="Proteomes" id="UP001596312">
    <property type="component" value="Unassembled WGS sequence"/>
</dbReference>
<evidence type="ECO:0000313" key="3">
    <source>
        <dbReference type="Proteomes" id="UP001596312"/>
    </source>
</evidence>
<evidence type="ECO:0000313" key="2">
    <source>
        <dbReference type="EMBL" id="MFC6903972.1"/>
    </source>
</evidence>
<feature type="transmembrane region" description="Helical" evidence="1">
    <location>
        <begin position="268"/>
        <end position="287"/>
    </location>
</feature>
<protein>
    <recommendedName>
        <fullName evidence="4">PH domain-containing protein</fullName>
    </recommendedName>
</protein>
<comment type="caution">
    <text evidence="2">The sequence shown here is derived from an EMBL/GenBank/DDBJ whole genome shotgun (WGS) entry which is preliminary data.</text>
</comment>
<dbReference type="AlphaFoldDB" id="A0ABD5UXK3"/>
<keyword evidence="3" id="KW-1185">Reference proteome</keyword>
<feature type="transmembrane region" description="Helical" evidence="1">
    <location>
        <begin position="21"/>
        <end position="49"/>
    </location>
</feature>
<dbReference type="RefSeq" id="WP_340602469.1">
    <property type="nucleotide sequence ID" value="NZ_JBBMXV010000001.1"/>
</dbReference>
<gene>
    <name evidence="2" type="ORF">ACFQGH_02025</name>
</gene>
<keyword evidence="1" id="KW-1133">Transmembrane helix</keyword>
<sequence>MSSRAIEWHVDAASSRSLRVMVYLAVGLFGGGALLLLGGMGFLGVSLALDGEYTYLAWVALLAFIGGPLSLVYLWPMLVEREQRPPLASFAGDREMAERYAAVFTRDRLLAAVLCGAVGLFALALVDPRLAFGAVVGSFLLLPVASGVISRGRVDPNEATLTYMDRPVDLARIERIRRVDLGGTAFCWLSYHPGYGSFGTPHLIVAVPEAADAIERTVASVEPEIDEEYDPNRVVQAALGALALSSFSTAVFVFFAEPGSAGDPVLRWYIAVVFCFFGLLFALVAFFSG</sequence>
<reference evidence="2 3" key="1">
    <citation type="journal article" date="2019" name="Int. J. Syst. Evol. Microbiol.">
        <title>The Global Catalogue of Microorganisms (GCM) 10K type strain sequencing project: providing services to taxonomists for standard genome sequencing and annotation.</title>
        <authorList>
            <consortium name="The Broad Institute Genomics Platform"/>
            <consortium name="The Broad Institute Genome Sequencing Center for Infectious Disease"/>
            <person name="Wu L."/>
            <person name="Ma J."/>
        </authorList>
    </citation>
    <scope>NUCLEOTIDE SEQUENCE [LARGE SCALE GENOMIC DNA]</scope>
    <source>
        <strain evidence="2 3">CGMCC 1.3240</strain>
    </source>
</reference>
<keyword evidence="1" id="KW-0812">Transmembrane</keyword>
<keyword evidence="1" id="KW-0472">Membrane</keyword>
<name>A0ABD5UXK3_9EURY</name>
<organism evidence="2 3">
    <name type="scientific">Halalkalicoccus tibetensis</name>
    <dbReference type="NCBI Taxonomy" id="175632"/>
    <lineage>
        <taxon>Archaea</taxon>
        <taxon>Methanobacteriati</taxon>
        <taxon>Methanobacteriota</taxon>
        <taxon>Stenosarchaea group</taxon>
        <taxon>Halobacteria</taxon>
        <taxon>Halobacteriales</taxon>
        <taxon>Halococcaceae</taxon>
        <taxon>Halalkalicoccus</taxon>
    </lineage>
</organism>
<evidence type="ECO:0000256" key="1">
    <source>
        <dbReference type="SAM" id="Phobius"/>
    </source>
</evidence>
<feature type="transmembrane region" description="Helical" evidence="1">
    <location>
        <begin position="55"/>
        <end position="75"/>
    </location>
</feature>
<proteinExistence type="predicted"/>
<feature type="transmembrane region" description="Helical" evidence="1">
    <location>
        <begin position="109"/>
        <end position="126"/>
    </location>
</feature>